<comment type="caution">
    <text evidence="1">The sequence shown here is derived from an EMBL/GenBank/DDBJ whole genome shotgun (WGS) entry which is preliminary data.</text>
</comment>
<dbReference type="Proteomes" id="UP000183610">
    <property type="component" value="Unassembled WGS sequence"/>
</dbReference>
<evidence type="ECO:0000313" key="2">
    <source>
        <dbReference type="Proteomes" id="UP000183610"/>
    </source>
</evidence>
<sequence>MTSRRDVDIVIEQVKKSFKDNKFQMWQTKKNGDFMRKLGWTYTQIQSHICNNLCCENYYKGPNANRSSTGGKGAIIWEFGMGVENYEVYVKVSILEENGEFKSACLSFHECEYPIIYPFRRGSGING</sequence>
<protein>
    <submittedName>
        <fullName evidence="1">Uncharacterized protein</fullName>
    </submittedName>
</protein>
<accession>A0AAX2DTC1</accession>
<organism evidence="1 2">
    <name type="scientific">Listeria ivanovii</name>
    <dbReference type="NCBI Taxonomy" id="1638"/>
    <lineage>
        <taxon>Bacteria</taxon>
        <taxon>Bacillati</taxon>
        <taxon>Bacillota</taxon>
        <taxon>Bacilli</taxon>
        <taxon>Bacillales</taxon>
        <taxon>Listeriaceae</taxon>
        <taxon>Listeria</taxon>
    </lineage>
</organism>
<proteinExistence type="predicted"/>
<gene>
    <name evidence="1" type="ORF">SAMN05421782_11941</name>
</gene>
<dbReference type="AlphaFoldDB" id="A0AAX2DTC1"/>
<reference evidence="1 2" key="1">
    <citation type="submission" date="2016-10" db="EMBL/GenBank/DDBJ databases">
        <authorList>
            <person name="Varghese N."/>
            <person name="Submissions S."/>
        </authorList>
    </citation>
    <scope>NUCLEOTIDE SEQUENCE [LARGE SCALE GENOMIC DNA]</scope>
    <source>
        <strain evidence="1 2">ATCC 49954</strain>
    </source>
</reference>
<evidence type="ECO:0000313" key="1">
    <source>
        <dbReference type="EMBL" id="SDX38455.1"/>
    </source>
</evidence>
<dbReference type="EMBL" id="FNMX01000019">
    <property type="protein sequence ID" value="SDX38455.1"/>
    <property type="molecule type" value="Genomic_DNA"/>
</dbReference>
<name>A0AAX2DTC1_LISIV</name>